<organism evidence="7 8">
    <name type="scientific">Candidatus Komeilibacteria bacterium CG11_big_fil_rev_8_21_14_0_20_36_20</name>
    <dbReference type="NCBI Taxonomy" id="1974477"/>
    <lineage>
        <taxon>Bacteria</taxon>
        <taxon>Candidatus Komeiliibacteriota</taxon>
    </lineage>
</organism>
<keyword evidence="3 4" id="KW-0648">Protein biosynthesis</keyword>
<dbReference type="InterPro" id="IPR006196">
    <property type="entry name" value="RNA-binding_domain_S1_IF1"/>
</dbReference>
<comment type="subcellular location">
    <subcellularLocation>
        <location evidence="4">Cytoplasm</location>
    </subcellularLocation>
</comment>
<dbReference type="GO" id="GO:0019843">
    <property type="term" value="F:rRNA binding"/>
    <property type="evidence" value="ECO:0007669"/>
    <property type="project" value="UniProtKB-UniRule"/>
</dbReference>
<keyword evidence="4" id="KW-0694">RNA-binding</keyword>
<keyword evidence="2 4" id="KW-0396">Initiation factor</keyword>
<dbReference type="CDD" id="cd04451">
    <property type="entry name" value="S1_IF1"/>
    <property type="match status" value="1"/>
</dbReference>
<sequence length="78" mass="8973">MSEIESKVNKKGFLELDGEVTELLPNAYFKVILDNGPEILAHLSGRMRMYKIRILPGDKVTVEMSPYDMTKGRIIFRK</sequence>
<comment type="subunit">
    <text evidence="4">Component of the 30S ribosomal translation pre-initiation complex which assembles on the 30S ribosome in the order IF-2 and IF-3, IF-1 and N-formylmethionyl-tRNA(fMet); mRNA recruitment can occur at any time during PIC assembly.</text>
</comment>
<evidence type="ECO:0000256" key="3">
    <source>
        <dbReference type="ARBA" id="ARBA00022917"/>
    </source>
</evidence>
<dbReference type="NCBIfam" id="TIGR00008">
    <property type="entry name" value="infA"/>
    <property type="match status" value="1"/>
</dbReference>
<dbReference type="GO" id="GO:0043022">
    <property type="term" value="F:ribosome binding"/>
    <property type="evidence" value="ECO:0007669"/>
    <property type="project" value="UniProtKB-UniRule"/>
</dbReference>
<keyword evidence="4" id="KW-0963">Cytoplasm</keyword>
<evidence type="ECO:0000313" key="7">
    <source>
        <dbReference type="EMBL" id="PIR06426.1"/>
    </source>
</evidence>
<dbReference type="HAMAP" id="MF_00075">
    <property type="entry name" value="IF_1"/>
    <property type="match status" value="1"/>
</dbReference>
<dbReference type="AlphaFoldDB" id="A0A2H0NEB6"/>
<protein>
    <recommendedName>
        <fullName evidence="4 5">Translation initiation factor IF-1</fullName>
    </recommendedName>
</protein>
<evidence type="ECO:0000313" key="8">
    <source>
        <dbReference type="Proteomes" id="UP000230564"/>
    </source>
</evidence>
<dbReference type="PANTHER" id="PTHR33370">
    <property type="entry name" value="TRANSLATION INITIATION FACTOR IF-1, CHLOROPLASTIC"/>
    <property type="match status" value="1"/>
</dbReference>
<reference evidence="7 8" key="1">
    <citation type="submission" date="2017-09" db="EMBL/GenBank/DDBJ databases">
        <title>Depth-based differentiation of microbial function through sediment-hosted aquifers and enrichment of novel symbionts in the deep terrestrial subsurface.</title>
        <authorList>
            <person name="Probst A.J."/>
            <person name="Ladd B."/>
            <person name="Jarett J.K."/>
            <person name="Geller-Mcgrath D.E."/>
            <person name="Sieber C.M."/>
            <person name="Emerson J.B."/>
            <person name="Anantharaman K."/>
            <person name="Thomas B.C."/>
            <person name="Malmstrom R."/>
            <person name="Stieglmeier M."/>
            <person name="Klingl A."/>
            <person name="Woyke T."/>
            <person name="Ryan C.M."/>
            <person name="Banfield J.F."/>
        </authorList>
    </citation>
    <scope>NUCLEOTIDE SEQUENCE [LARGE SCALE GENOMIC DNA]</scope>
    <source>
        <strain evidence="7">CG11_big_fil_rev_8_21_14_0_20_36_20</strain>
    </source>
</reference>
<evidence type="ECO:0000256" key="5">
    <source>
        <dbReference type="NCBIfam" id="TIGR00008"/>
    </source>
</evidence>
<gene>
    <name evidence="4" type="primary">infA</name>
    <name evidence="7" type="ORF">COV55_04030</name>
</gene>
<dbReference type="Pfam" id="PF01176">
    <property type="entry name" value="eIF-1a"/>
    <property type="match status" value="1"/>
</dbReference>
<dbReference type="InterPro" id="IPR004368">
    <property type="entry name" value="TIF_IF1"/>
</dbReference>
<comment type="function">
    <text evidence="4">One of the essential components for the initiation of protein synthesis. Stabilizes the binding of IF-2 and IF-3 on the 30S subunit to which N-formylmethionyl-tRNA(fMet) subsequently binds. Helps modulate mRNA selection, yielding the 30S pre-initiation complex (PIC). Upon addition of the 50S ribosomal subunit IF-1, IF-2 and IF-3 are released leaving the mature 70S translation initiation complex.</text>
</comment>
<dbReference type="Proteomes" id="UP000230564">
    <property type="component" value="Unassembled WGS sequence"/>
</dbReference>
<evidence type="ECO:0000259" key="6">
    <source>
        <dbReference type="PROSITE" id="PS50832"/>
    </source>
</evidence>
<evidence type="ECO:0000256" key="1">
    <source>
        <dbReference type="ARBA" id="ARBA00010939"/>
    </source>
</evidence>
<keyword evidence="4" id="KW-0699">rRNA-binding</keyword>
<dbReference type="SUPFAM" id="SSF50249">
    <property type="entry name" value="Nucleic acid-binding proteins"/>
    <property type="match status" value="1"/>
</dbReference>
<dbReference type="Gene3D" id="2.40.50.140">
    <property type="entry name" value="Nucleic acid-binding proteins"/>
    <property type="match status" value="1"/>
</dbReference>
<name>A0A2H0NEB6_9BACT</name>
<proteinExistence type="inferred from homology"/>
<feature type="domain" description="S1-like" evidence="6">
    <location>
        <begin position="4"/>
        <end position="78"/>
    </location>
</feature>
<evidence type="ECO:0000256" key="2">
    <source>
        <dbReference type="ARBA" id="ARBA00022540"/>
    </source>
</evidence>
<dbReference type="EMBL" id="PCWQ01000013">
    <property type="protein sequence ID" value="PIR06426.1"/>
    <property type="molecule type" value="Genomic_DNA"/>
</dbReference>
<dbReference type="FunFam" id="2.40.50.140:FF:000002">
    <property type="entry name" value="Translation initiation factor IF-1"/>
    <property type="match status" value="1"/>
</dbReference>
<accession>A0A2H0NEB6</accession>
<dbReference type="PANTHER" id="PTHR33370:SF1">
    <property type="entry name" value="TRANSLATION INITIATION FACTOR IF-1, CHLOROPLASTIC"/>
    <property type="match status" value="1"/>
</dbReference>
<dbReference type="GO" id="GO:0003743">
    <property type="term" value="F:translation initiation factor activity"/>
    <property type="evidence" value="ECO:0007669"/>
    <property type="project" value="UniProtKB-UniRule"/>
</dbReference>
<dbReference type="PROSITE" id="PS50832">
    <property type="entry name" value="S1_IF1_TYPE"/>
    <property type="match status" value="1"/>
</dbReference>
<comment type="caution">
    <text evidence="7">The sequence shown here is derived from an EMBL/GenBank/DDBJ whole genome shotgun (WGS) entry which is preliminary data.</text>
</comment>
<comment type="similarity">
    <text evidence="1 4">Belongs to the IF-1 family.</text>
</comment>
<dbReference type="InterPro" id="IPR012340">
    <property type="entry name" value="NA-bd_OB-fold"/>
</dbReference>
<evidence type="ECO:0000256" key="4">
    <source>
        <dbReference type="HAMAP-Rule" id="MF_00075"/>
    </source>
</evidence>
<dbReference type="GO" id="GO:0005829">
    <property type="term" value="C:cytosol"/>
    <property type="evidence" value="ECO:0007669"/>
    <property type="project" value="TreeGrafter"/>
</dbReference>